<keyword evidence="1" id="KW-0547">Nucleotide-binding</keyword>
<dbReference type="Pfam" id="PF23562">
    <property type="entry name" value="AMP-binding_C_3"/>
    <property type="match status" value="1"/>
</dbReference>
<keyword evidence="5" id="KW-1185">Reference proteome</keyword>
<keyword evidence="4" id="KW-0436">Ligase</keyword>
<dbReference type="Gene3D" id="3.40.50.12780">
    <property type="entry name" value="N-terminal domain of ligase-like"/>
    <property type="match status" value="1"/>
</dbReference>
<dbReference type="PANTHER" id="PTHR43272:SF33">
    <property type="entry name" value="AMP-BINDING DOMAIN-CONTAINING PROTEIN-RELATED"/>
    <property type="match status" value="1"/>
</dbReference>
<feature type="domain" description="AMP-dependent synthetase/ligase" evidence="3">
    <location>
        <begin position="35"/>
        <end position="467"/>
    </location>
</feature>
<organism evidence="4 5">
    <name type="scientific">Desulfosudis oleivorans (strain DSM 6200 / JCM 39069 / Hxd3)</name>
    <name type="common">Desulfococcus oleovorans</name>
    <dbReference type="NCBI Taxonomy" id="96561"/>
    <lineage>
        <taxon>Bacteria</taxon>
        <taxon>Pseudomonadati</taxon>
        <taxon>Thermodesulfobacteriota</taxon>
        <taxon>Desulfobacteria</taxon>
        <taxon>Desulfobacterales</taxon>
        <taxon>Desulfosudaceae</taxon>
        <taxon>Desulfosudis</taxon>
    </lineage>
</organism>
<dbReference type="HOGENOM" id="CLU_000022_45_5_7"/>
<dbReference type="Pfam" id="PF00501">
    <property type="entry name" value="AMP-binding"/>
    <property type="match status" value="1"/>
</dbReference>
<evidence type="ECO:0000256" key="2">
    <source>
        <dbReference type="ARBA" id="ARBA00022840"/>
    </source>
</evidence>
<dbReference type="RefSeq" id="WP_012173593.1">
    <property type="nucleotide sequence ID" value="NC_009943.1"/>
</dbReference>
<dbReference type="STRING" id="96561.Dole_0164"/>
<dbReference type="AlphaFoldDB" id="A8ZSR1"/>
<dbReference type="EMBL" id="CP000859">
    <property type="protein sequence ID" value="ABW65974.1"/>
    <property type="molecule type" value="Genomic_DNA"/>
</dbReference>
<accession>A8ZSR1</accession>
<evidence type="ECO:0000313" key="4">
    <source>
        <dbReference type="EMBL" id="ABW65974.1"/>
    </source>
</evidence>
<dbReference type="GO" id="GO:0016020">
    <property type="term" value="C:membrane"/>
    <property type="evidence" value="ECO:0007669"/>
    <property type="project" value="TreeGrafter"/>
</dbReference>
<dbReference type="SUPFAM" id="SSF56801">
    <property type="entry name" value="Acetyl-CoA synthetase-like"/>
    <property type="match status" value="1"/>
</dbReference>
<gene>
    <name evidence="4" type="ordered locus">Dole_0164</name>
</gene>
<dbReference type="InterPro" id="IPR042099">
    <property type="entry name" value="ANL_N_sf"/>
</dbReference>
<keyword evidence="2" id="KW-0067">ATP-binding</keyword>
<evidence type="ECO:0000256" key="1">
    <source>
        <dbReference type="ARBA" id="ARBA00022741"/>
    </source>
</evidence>
<dbReference type="InterPro" id="IPR000873">
    <property type="entry name" value="AMP-dep_synth/lig_dom"/>
</dbReference>
<dbReference type="PANTHER" id="PTHR43272">
    <property type="entry name" value="LONG-CHAIN-FATTY-ACID--COA LIGASE"/>
    <property type="match status" value="1"/>
</dbReference>
<name>A8ZSR1_DESOH</name>
<proteinExistence type="predicted"/>
<protein>
    <submittedName>
        <fullName evidence="4">AMP-dependent synthetase and ligase</fullName>
    </submittedName>
</protein>
<sequence length="658" mass="73989">MTNIDYFNLPWKDQWEWERVNLPTLTRKFLENAKKHANKDFQRFNAALYNGDSNGKMTWAETAARVENYACGLMSLGLGKQEMVGLMSASGPYWTHADLALACANGVSVAIYPTLSFKEASYVVNDSGSKFLFLRGDTILEMMLNGFDHMPGLEKIIVMDREYKSSDARVISMGDLEKAGIEWKKDSNHFDAYVARRDGVSLDDIYTILYTSGTTGRGKGVVLTHHNCSARMNGVNEFFDYCGMGFKTEYTTLCFLPLAHIFDRGSCQGVAIFNGCTIAYADAPGTLLEDLQKYNPHWINCVPRLYEKIYIQLQEKMGQSGPKRKLFNWALKVGEAVFMQRYDAETGTYNMGHDFDITGNLSFGMRIKYKIADKLFSKVRALFGKNFKHSFSASASISPELLKFFYIIGIRVSEGYGSTESFNACSNMPLVACKPGSIGLESNGSRLRVSGIGELEISGAGIFKRYWNKPQETAESFTADGWFKTGDKVEVDRFGYYKIVDRIKNIICLSNGKNIAPAKIEALFTTSPYIEQLFVVGDERAVISTLLVPSLTYFKDRFDKEGVEYDNSQVVIDTSAGTPIVVKVGPDFIEKGNIKGLIAEEVARANKELEGFEKIKQYTILRERFTEQNGMLTPTQKTKKRVILDTYAAEIEKMYARK</sequence>
<reference evidence="4 5" key="1">
    <citation type="submission" date="2007-10" db="EMBL/GenBank/DDBJ databases">
        <title>Complete sequence of Desulfococcus oleovorans Hxd3.</title>
        <authorList>
            <consortium name="US DOE Joint Genome Institute"/>
            <person name="Copeland A."/>
            <person name="Lucas S."/>
            <person name="Lapidus A."/>
            <person name="Barry K."/>
            <person name="Glavina del Rio T."/>
            <person name="Dalin E."/>
            <person name="Tice H."/>
            <person name="Pitluck S."/>
            <person name="Kiss H."/>
            <person name="Brettin T."/>
            <person name="Bruce D."/>
            <person name="Detter J.C."/>
            <person name="Han C."/>
            <person name="Schmutz J."/>
            <person name="Larimer F."/>
            <person name="Land M."/>
            <person name="Hauser L."/>
            <person name="Kyrpides N."/>
            <person name="Kim E."/>
            <person name="Wawrik B."/>
            <person name="Richardson P."/>
        </authorList>
    </citation>
    <scope>NUCLEOTIDE SEQUENCE [LARGE SCALE GENOMIC DNA]</scope>
    <source>
        <strain evidence="5">DSM 6200 / JCM 39069 / Hxd3</strain>
    </source>
</reference>
<evidence type="ECO:0000313" key="5">
    <source>
        <dbReference type="Proteomes" id="UP000008561"/>
    </source>
</evidence>
<dbReference type="GO" id="GO:0004467">
    <property type="term" value="F:long-chain fatty acid-CoA ligase activity"/>
    <property type="evidence" value="ECO:0007669"/>
    <property type="project" value="TreeGrafter"/>
</dbReference>
<dbReference type="Proteomes" id="UP000008561">
    <property type="component" value="Chromosome"/>
</dbReference>
<evidence type="ECO:0000259" key="3">
    <source>
        <dbReference type="Pfam" id="PF00501"/>
    </source>
</evidence>
<dbReference type="GO" id="GO:0005524">
    <property type="term" value="F:ATP binding"/>
    <property type="evidence" value="ECO:0007669"/>
    <property type="project" value="UniProtKB-KW"/>
</dbReference>
<dbReference type="KEGG" id="dol:Dole_0164"/>
<dbReference type="eggNOG" id="COG1022">
    <property type="taxonomic scope" value="Bacteria"/>
</dbReference>
<dbReference type="OrthoDB" id="9803968at2"/>